<accession>A0A4R6RUV8</accession>
<dbReference type="Proteomes" id="UP000295444">
    <property type="component" value="Unassembled WGS sequence"/>
</dbReference>
<dbReference type="SUPFAM" id="SSF48613">
    <property type="entry name" value="Heme oxygenase-like"/>
    <property type="match status" value="1"/>
</dbReference>
<gene>
    <name evidence="2" type="ORF">EV186_11075</name>
</gene>
<name>A0A4R6RUV8_LABRH</name>
<dbReference type="Gene3D" id="1.20.910.10">
    <property type="entry name" value="Heme oxygenase-like"/>
    <property type="match status" value="1"/>
</dbReference>
<keyword evidence="3" id="KW-1185">Reference proteome</keyword>
<comment type="caution">
    <text evidence="2">The sequence shown here is derived from an EMBL/GenBank/DDBJ whole genome shotgun (WGS) entry which is preliminary data.</text>
</comment>
<dbReference type="OrthoDB" id="277294at2"/>
<sequence>MAVPTRRVDPIVVDREFVTGLLELTAEEWRERTGDYVFRAELDAACGRLVTQAYGDGDPVALRRLHDTLAVIYDQDFGVTELAKVHCETQPILRDVAARLEQPVLAYELAQVDERQLQDYPADGRSFVHWLKRIIVEHPAGQHELYRSYLLKHATPADYRFFMAQETCLDPRFDDILALMQLGTSGQEKLELAGNYWDEMGNGNPDDVHTRMFAAALDALSIDDAYLSENLLLEARISSNLSAALALARRHYLKSVGYFAVTEYLVPRRFKCMVAGWRRAGLPDAGIRYHDLHIGIDAVHASGWFKNVVAPLVQRDPATGREIAIGALIRLNSSQRYLDALLTRFTSAVPA</sequence>
<dbReference type="PANTHER" id="PTHR40279">
    <property type="entry name" value="PQQC-LIKE PROTEIN"/>
    <property type="match status" value="1"/>
</dbReference>
<dbReference type="GO" id="GO:0016491">
    <property type="term" value="F:oxidoreductase activity"/>
    <property type="evidence" value="ECO:0007669"/>
    <property type="project" value="UniProtKB-KW"/>
</dbReference>
<dbReference type="AlphaFoldDB" id="A0A4R6RUV8"/>
<dbReference type="InterPro" id="IPR039068">
    <property type="entry name" value="PqqC-like"/>
</dbReference>
<evidence type="ECO:0000256" key="1">
    <source>
        <dbReference type="ARBA" id="ARBA00023002"/>
    </source>
</evidence>
<proteinExistence type="predicted"/>
<dbReference type="InterPro" id="IPR016084">
    <property type="entry name" value="Haem_Oase-like_multi-hlx"/>
</dbReference>
<protein>
    <submittedName>
        <fullName evidence="2">Heme oxygenase-like protein</fullName>
    </submittedName>
</protein>
<evidence type="ECO:0000313" key="2">
    <source>
        <dbReference type="EMBL" id="TDP90534.1"/>
    </source>
</evidence>
<dbReference type="PANTHER" id="PTHR40279:SF3">
    <property type="entry name" value="4-AMINOBENZOATE SYNTHASE"/>
    <property type="match status" value="1"/>
</dbReference>
<reference evidence="2 3" key="1">
    <citation type="submission" date="2019-03" db="EMBL/GenBank/DDBJ databases">
        <title>Genomic Encyclopedia of Type Strains, Phase IV (KMG-IV): sequencing the most valuable type-strain genomes for metagenomic binning, comparative biology and taxonomic classification.</title>
        <authorList>
            <person name="Goeker M."/>
        </authorList>
    </citation>
    <scope>NUCLEOTIDE SEQUENCE [LARGE SCALE GENOMIC DNA]</scope>
    <source>
        <strain evidence="2 3">DSM 45361</strain>
    </source>
</reference>
<evidence type="ECO:0000313" key="3">
    <source>
        <dbReference type="Proteomes" id="UP000295444"/>
    </source>
</evidence>
<dbReference type="Pfam" id="PF14518">
    <property type="entry name" value="Haem_oxygenas_2"/>
    <property type="match status" value="1"/>
</dbReference>
<dbReference type="EMBL" id="SNXZ01000010">
    <property type="protein sequence ID" value="TDP90534.1"/>
    <property type="molecule type" value="Genomic_DNA"/>
</dbReference>
<keyword evidence="1" id="KW-0560">Oxidoreductase</keyword>
<organism evidence="2 3">
    <name type="scientific">Labedaea rhizosphaerae</name>
    <dbReference type="NCBI Taxonomy" id="598644"/>
    <lineage>
        <taxon>Bacteria</taxon>
        <taxon>Bacillati</taxon>
        <taxon>Actinomycetota</taxon>
        <taxon>Actinomycetes</taxon>
        <taxon>Pseudonocardiales</taxon>
        <taxon>Pseudonocardiaceae</taxon>
        <taxon>Labedaea</taxon>
    </lineage>
</organism>
<dbReference type="SMART" id="SM01236">
    <property type="entry name" value="Haem_oxygenase_2"/>
    <property type="match status" value="1"/>
</dbReference>